<reference evidence="2 3" key="1">
    <citation type="submission" date="2014-08" db="EMBL/GenBank/DDBJ databases">
        <title>Comparative genomics of the Paenibacillus odorifer group.</title>
        <authorList>
            <person name="den Bakker H.C."/>
            <person name="Tsai Y.-C."/>
            <person name="Martin N."/>
            <person name="Korlach J."/>
            <person name="Wiedmann M."/>
        </authorList>
    </citation>
    <scope>NUCLEOTIDE SEQUENCE [LARGE SCALE GENOMIC DNA]</scope>
    <source>
        <strain evidence="2 3">DSM 14472</strain>
    </source>
</reference>
<dbReference type="InterPro" id="IPR017792">
    <property type="entry name" value="UAAP1"/>
</dbReference>
<dbReference type="HOGENOM" id="CLU_079904_0_0_9"/>
<dbReference type="OrthoDB" id="9772660at2"/>
<dbReference type="Pfam" id="PF09347">
    <property type="entry name" value="DUF1989"/>
    <property type="match status" value="1"/>
</dbReference>
<dbReference type="KEGG" id="pste:PSTEL_01485"/>
<dbReference type="RefSeq" id="WP_038693034.1">
    <property type="nucleotide sequence ID" value="NZ_CP009286.1"/>
</dbReference>
<sequence>MTSPFSITLQPGGKWSARIGKGKSITLTAAGDGANLSALLYDAFHPSERYNMPDSLKAQHTAFYTAGHVLMSDQGRVLASVTEDTVGWHDPLGGYTNRVGTDSKYGSTSYQQERNAWHRSGEENLVVELYRHNLTPRDLSTPVNFFSKVICELDGSMRYIPQETAGRSVALRTEMDVLMVFSNTPNPLNPSKDYPESAVTICVADAAPVLEDDLCVNHCGENRRAFENTWNAYALMRGAN</sequence>
<proteinExistence type="predicted"/>
<accession>A0A089LKE2</accession>
<dbReference type="PANTHER" id="PTHR31527:SF0">
    <property type="entry name" value="RE64534P"/>
    <property type="match status" value="1"/>
</dbReference>
<dbReference type="Proteomes" id="UP000029507">
    <property type="component" value="Chromosome"/>
</dbReference>
<feature type="domain" description="DUF1989" evidence="1">
    <location>
        <begin position="8"/>
        <end position="178"/>
    </location>
</feature>
<evidence type="ECO:0000313" key="2">
    <source>
        <dbReference type="EMBL" id="AIQ61991.1"/>
    </source>
</evidence>
<organism evidence="2 3">
    <name type="scientific">Paenibacillus stellifer</name>
    <dbReference type="NCBI Taxonomy" id="169760"/>
    <lineage>
        <taxon>Bacteria</taxon>
        <taxon>Bacillati</taxon>
        <taxon>Bacillota</taxon>
        <taxon>Bacilli</taxon>
        <taxon>Bacillales</taxon>
        <taxon>Paenibacillaceae</taxon>
        <taxon>Paenibacillus</taxon>
    </lineage>
</organism>
<dbReference type="NCBIfam" id="TIGR03425">
    <property type="entry name" value="urea_degr_2"/>
    <property type="match status" value="1"/>
</dbReference>
<dbReference type="STRING" id="169760.PSTEL_01485"/>
<protein>
    <submittedName>
        <fullName evidence="2">Urea carboxylase</fullName>
    </submittedName>
</protein>
<gene>
    <name evidence="2" type="ORF">PSTEL_01485</name>
</gene>
<keyword evidence="3" id="KW-1185">Reference proteome</keyword>
<dbReference type="AlphaFoldDB" id="A0A089LKE2"/>
<dbReference type="InterPro" id="IPR018959">
    <property type="entry name" value="DUF1989"/>
</dbReference>
<evidence type="ECO:0000313" key="3">
    <source>
        <dbReference type="Proteomes" id="UP000029507"/>
    </source>
</evidence>
<dbReference type="PANTHER" id="PTHR31527">
    <property type="entry name" value="RE64534P"/>
    <property type="match status" value="1"/>
</dbReference>
<evidence type="ECO:0000259" key="1">
    <source>
        <dbReference type="Pfam" id="PF09347"/>
    </source>
</evidence>
<name>A0A089LKE2_9BACL</name>
<dbReference type="EMBL" id="CP009286">
    <property type="protein sequence ID" value="AIQ61991.1"/>
    <property type="molecule type" value="Genomic_DNA"/>
</dbReference>